<keyword evidence="2" id="KW-1185">Reference proteome</keyword>
<sequence length="222" mass="24799">MSEAGDQGAMRIVITRLVGLACALWWLPVNAQATNTYQWEQVDQCRIIAKRLERLRCFDQLFDTPVALKGQSHEPDKPKVWMLAYPQSGAENDLAPVLNESDSGEDAWVTLSALPQGEVDSPVLVMSCMDEISRVQLALPKPLIDARISVSVAQGQREYWRSDDEGVVFSSAQGLPAIELMKRMAQQRKVTLRSNSETVDGLQFDTVALQAALSPLRQRCRW</sequence>
<dbReference type="OrthoDB" id="7831428at2"/>
<comment type="caution">
    <text evidence="1">The sequence shown here is derived from an EMBL/GenBank/DDBJ whole genome shotgun (WGS) entry which is preliminary data.</text>
</comment>
<evidence type="ECO:0000313" key="2">
    <source>
        <dbReference type="Proteomes" id="UP000297753"/>
    </source>
</evidence>
<protein>
    <submittedName>
        <fullName evidence="1">Type VI secretion system-associated protein TagO</fullName>
    </submittedName>
</protein>
<proteinExistence type="predicted"/>
<gene>
    <name evidence="1" type="primary">tagO</name>
    <name evidence="1" type="ORF">ELS82_12840</name>
</gene>
<dbReference type="Proteomes" id="UP000297753">
    <property type="component" value="Unassembled WGS sequence"/>
</dbReference>
<dbReference type="NCBIfam" id="TIGR03360">
    <property type="entry name" value="VI_minor_1"/>
    <property type="match status" value="1"/>
</dbReference>
<accession>A0A4Y8WFS8</accession>
<dbReference type="Pfam" id="PF11319">
    <property type="entry name" value="VasI"/>
    <property type="match status" value="1"/>
</dbReference>
<organism evidence="1 2">
    <name type="scientific">Vibrio ouci</name>
    <dbReference type="NCBI Taxonomy" id="2499078"/>
    <lineage>
        <taxon>Bacteria</taxon>
        <taxon>Pseudomonadati</taxon>
        <taxon>Pseudomonadota</taxon>
        <taxon>Gammaproteobacteria</taxon>
        <taxon>Vibrionales</taxon>
        <taxon>Vibrionaceae</taxon>
        <taxon>Vibrio</taxon>
    </lineage>
</organism>
<dbReference type="EMBL" id="SATR01000018">
    <property type="protein sequence ID" value="TFH91178.1"/>
    <property type="molecule type" value="Genomic_DNA"/>
</dbReference>
<dbReference type="AlphaFoldDB" id="A0A4Y8WFS8"/>
<name>A0A4Y8WFS8_9VIBR</name>
<evidence type="ECO:0000313" key="1">
    <source>
        <dbReference type="EMBL" id="TFH91178.1"/>
    </source>
</evidence>
<dbReference type="InterPro" id="IPR017738">
    <property type="entry name" value="T6SS-assoc_VCA0118"/>
</dbReference>
<reference evidence="1 2" key="1">
    <citation type="submission" date="2019-01" db="EMBL/GenBank/DDBJ databases">
        <title>Vibrio BEI176 sp. nov, a marine bacterium isolated from China: eastern marignal seas.</title>
        <authorList>
            <person name="Li B."/>
        </authorList>
    </citation>
    <scope>NUCLEOTIDE SEQUENCE [LARGE SCALE GENOMIC DNA]</scope>
    <source>
        <strain evidence="1 2">BEI176</strain>
    </source>
</reference>